<dbReference type="EMBL" id="VSWC01000001">
    <property type="protein sequence ID" value="KAA1119227.1"/>
    <property type="molecule type" value="Genomic_DNA"/>
</dbReference>
<gene>
    <name evidence="2" type="ORF">PGT21_018424</name>
    <name evidence="1" type="ORF">PGTUg99_007305</name>
</gene>
<dbReference type="PANTHER" id="PTHR33069:SF3">
    <property type="entry name" value="DYNEIN HEAVY CHAIN TAIL DOMAIN-CONTAINING PROTEIN"/>
    <property type="match status" value="1"/>
</dbReference>
<proteinExistence type="predicted"/>
<evidence type="ECO:0000313" key="2">
    <source>
        <dbReference type="EMBL" id="KAA1119227.1"/>
    </source>
</evidence>
<organism evidence="1 4">
    <name type="scientific">Puccinia graminis f. sp. tritici</name>
    <dbReference type="NCBI Taxonomy" id="56615"/>
    <lineage>
        <taxon>Eukaryota</taxon>
        <taxon>Fungi</taxon>
        <taxon>Dikarya</taxon>
        <taxon>Basidiomycota</taxon>
        <taxon>Pucciniomycotina</taxon>
        <taxon>Pucciniomycetes</taxon>
        <taxon>Pucciniales</taxon>
        <taxon>Pucciniaceae</taxon>
        <taxon>Puccinia</taxon>
    </lineage>
</organism>
<name>A0A5B0LMV1_PUCGR</name>
<protein>
    <submittedName>
        <fullName evidence="1">Uncharacterized protein</fullName>
    </submittedName>
</protein>
<dbReference type="Proteomes" id="UP000325313">
    <property type="component" value="Unassembled WGS sequence"/>
</dbReference>
<evidence type="ECO:0000313" key="1">
    <source>
        <dbReference type="EMBL" id="KAA1065140.1"/>
    </source>
</evidence>
<evidence type="ECO:0000313" key="3">
    <source>
        <dbReference type="Proteomes" id="UP000324748"/>
    </source>
</evidence>
<dbReference type="AlphaFoldDB" id="A0A5B0LMV1"/>
<comment type="caution">
    <text evidence="1">The sequence shown here is derived from an EMBL/GenBank/DDBJ whole genome shotgun (WGS) entry which is preliminary data.</text>
</comment>
<keyword evidence="3" id="KW-1185">Reference proteome</keyword>
<dbReference type="EMBL" id="VDEP01000512">
    <property type="protein sequence ID" value="KAA1065140.1"/>
    <property type="molecule type" value="Genomic_DNA"/>
</dbReference>
<evidence type="ECO:0000313" key="4">
    <source>
        <dbReference type="Proteomes" id="UP000325313"/>
    </source>
</evidence>
<dbReference type="PANTHER" id="PTHR33069">
    <property type="entry name" value="CHROMOSOME 7, WHOLE GENOME SHOTGUN SEQUENCE-RELATED"/>
    <property type="match status" value="1"/>
</dbReference>
<reference evidence="3 4" key="1">
    <citation type="submission" date="2019-05" db="EMBL/GenBank/DDBJ databases">
        <title>Emergence of the Ug99 lineage of the wheat stem rust pathogen through somatic hybridization.</title>
        <authorList>
            <person name="Li F."/>
            <person name="Upadhyaya N.M."/>
            <person name="Sperschneider J."/>
            <person name="Matny O."/>
            <person name="Nguyen-Phuc H."/>
            <person name="Mago R."/>
            <person name="Raley C."/>
            <person name="Miller M.E."/>
            <person name="Silverstein K.A.T."/>
            <person name="Henningsen E."/>
            <person name="Hirsch C.D."/>
            <person name="Visser B."/>
            <person name="Pretorius Z.A."/>
            <person name="Steffenson B.J."/>
            <person name="Schwessinger B."/>
            <person name="Dodds P.N."/>
            <person name="Figueroa M."/>
        </authorList>
    </citation>
    <scope>NUCLEOTIDE SEQUENCE [LARGE SCALE GENOMIC DNA]</scope>
    <source>
        <strain evidence="2">21-0</strain>
        <strain evidence="1 4">Ug99</strain>
    </source>
</reference>
<accession>A0A5B0LMV1</accession>
<dbReference type="OrthoDB" id="2496203at2759"/>
<dbReference type="Proteomes" id="UP000324748">
    <property type="component" value="Unassembled WGS sequence"/>
</dbReference>
<sequence length="433" mass="50249">MLRPALTRGPMPRVQTAPLWRLCERRHVMYFQVNLPSYQLFTYTTPMEDIKRLTIGKPDASANYHSILLAKLHSLYSKIKGYAAAFDVSRRPRTVPTYVDQLRTIHLPNLQEDIVRLNDILLCASKRTEDQSYEYRFQVALRALLDIEQTIHRIHALMSLLWTSEGTKTIVLDLTRFRSRFTEKRIAGLWKNLEHLFATYTKLFPLCGMLRQVDGTMLDSFRLRSMQSTNRARDGLKKLIDWLEIPDFRVLQHAWASTVNDFDKALKGMTESRQAETEDPEPIFQESYSDGIIVIKLLRIFMRKLSRVDNIELSQMPSTVHVSILKATAPLSRGLNSLIRDIDDADYFDGQDDHFHPEPAGPVAGTVTEIIKILNKYFKLQEASSTPLSHRNQFRDWSNMWNNHFEIAVERLHSSQQIAFDAFLRQMREPPGL</sequence>